<protein>
    <submittedName>
        <fullName evidence="1">Uncharacterized protein</fullName>
    </submittedName>
</protein>
<comment type="caution">
    <text evidence="1">The sequence shown here is derived from an EMBL/GenBank/DDBJ whole genome shotgun (WGS) entry which is preliminary data.</text>
</comment>
<accession>A0A090QX41</accession>
<sequence length="47" mass="5353">MSFGSGSILSNLISEDSQAADFYIGLKIPFHHRLKSKKKKNKFKELI</sequence>
<proteinExistence type="predicted"/>
<dbReference type="Proteomes" id="UP000029226">
    <property type="component" value="Unassembled WGS sequence"/>
</dbReference>
<organism evidence="1 2">
    <name type="scientific">Nonlabens ulvanivorans</name>
    <name type="common">Persicivirga ulvanivorans</name>
    <dbReference type="NCBI Taxonomy" id="906888"/>
    <lineage>
        <taxon>Bacteria</taxon>
        <taxon>Pseudomonadati</taxon>
        <taxon>Bacteroidota</taxon>
        <taxon>Flavobacteriia</taxon>
        <taxon>Flavobacteriales</taxon>
        <taxon>Flavobacteriaceae</taxon>
        <taxon>Nonlabens</taxon>
    </lineage>
</organism>
<evidence type="ECO:0000313" key="2">
    <source>
        <dbReference type="Proteomes" id="UP000029226"/>
    </source>
</evidence>
<dbReference type="AlphaFoldDB" id="A0A090QX41"/>
<dbReference type="EMBL" id="BBMM01000003">
    <property type="protein sequence ID" value="GAK99971.1"/>
    <property type="molecule type" value="Genomic_DNA"/>
</dbReference>
<name>A0A090QX41_NONUL</name>
<gene>
    <name evidence="1" type="ORF">JCM19314_1156</name>
</gene>
<reference evidence="1 2" key="1">
    <citation type="journal article" date="2014" name="Genome Announc.">
        <title>Draft Genome Sequences of Marine Flavobacterium Nonlabens Strains NR17, NR24, NR27, NR32, NR33, and Ara13.</title>
        <authorList>
            <person name="Nakanishi M."/>
            <person name="Meirelles P."/>
            <person name="Suzuki R."/>
            <person name="Takatani N."/>
            <person name="Mino S."/>
            <person name="Suda W."/>
            <person name="Oshima K."/>
            <person name="Hattori M."/>
            <person name="Ohkuma M."/>
            <person name="Hosokawa M."/>
            <person name="Miyashita K."/>
            <person name="Thompson F.L."/>
            <person name="Niwa A."/>
            <person name="Sawabe T."/>
            <person name="Sawabe T."/>
        </authorList>
    </citation>
    <scope>NUCLEOTIDE SEQUENCE [LARGE SCALE GENOMIC DNA]</scope>
    <source>
        <strain evidence="2">JCM19314</strain>
    </source>
</reference>
<evidence type="ECO:0000313" key="1">
    <source>
        <dbReference type="EMBL" id="GAK99971.1"/>
    </source>
</evidence>